<proteinExistence type="predicted"/>
<gene>
    <name evidence="2" type="ORF">LEP1GSC008_3974</name>
</gene>
<feature type="region of interest" description="Disordered" evidence="1">
    <location>
        <begin position="19"/>
        <end position="38"/>
    </location>
</feature>
<evidence type="ECO:0000256" key="1">
    <source>
        <dbReference type="SAM" id="MobiDB-lite"/>
    </source>
</evidence>
<sequence>MIELRILLILIKLKVSSAVENSGESGVAGPRFQLRSTN</sequence>
<dbReference type="Proteomes" id="UP000011980">
    <property type="component" value="Unassembled WGS sequence"/>
</dbReference>
<name>M6FKB2_9LEPT</name>
<comment type="caution">
    <text evidence="2">The sequence shown here is derived from an EMBL/GenBank/DDBJ whole genome shotgun (WGS) entry which is preliminary data.</text>
</comment>
<accession>M6FKB2</accession>
<dbReference type="EMBL" id="ANCE01000150">
    <property type="protein sequence ID" value="EMK23231.1"/>
    <property type="molecule type" value="Genomic_DNA"/>
</dbReference>
<dbReference type="AlphaFoldDB" id="M6FKB2"/>
<reference evidence="2 3" key="1">
    <citation type="submission" date="2013-01" db="EMBL/GenBank/DDBJ databases">
        <authorList>
            <person name="Harkins D.M."/>
            <person name="Durkin A.S."/>
            <person name="Brinkac L.M."/>
            <person name="Haft D.H."/>
            <person name="Selengut J.D."/>
            <person name="Sanka R."/>
            <person name="DePew J."/>
            <person name="Purushe J."/>
            <person name="Galloway R.L."/>
            <person name="Vinetz J.M."/>
            <person name="Sutton G.G."/>
            <person name="Nierman W.C."/>
            <person name="Fouts D.E."/>
        </authorList>
    </citation>
    <scope>NUCLEOTIDE SEQUENCE [LARGE SCALE GENOMIC DNA]</scope>
    <source>
        <strain evidence="2 3">Nikolaevo</strain>
    </source>
</reference>
<dbReference type="PATRIC" id="fig|1240687.3.peg.3074"/>
<protein>
    <submittedName>
        <fullName evidence="2">Uncharacterized protein</fullName>
    </submittedName>
</protein>
<evidence type="ECO:0000313" key="2">
    <source>
        <dbReference type="EMBL" id="EMK23231.1"/>
    </source>
</evidence>
<organism evidence="2 3">
    <name type="scientific">Leptospira kirschneri serovar Bulgarica str. Nikolaevo</name>
    <dbReference type="NCBI Taxonomy" id="1240687"/>
    <lineage>
        <taxon>Bacteria</taxon>
        <taxon>Pseudomonadati</taxon>
        <taxon>Spirochaetota</taxon>
        <taxon>Spirochaetia</taxon>
        <taxon>Leptospirales</taxon>
        <taxon>Leptospiraceae</taxon>
        <taxon>Leptospira</taxon>
    </lineage>
</organism>
<evidence type="ECO:0000313" key="3">
    <source>
        <dbReference type="Proteomes" id="UP000011980"/>
    </source>
</evidence>